<dbReference type="Proteomes" id="UP000828390">
    <property type="component" value="Unassembled WGS sequence"/>
</dbReference>
<protein>
    <submittedName>
        <fullName evidence="1">Uncharacterized protein</fullName>
    </submittedName>
</protein>
<name>A0A9D4I362_DREPO</name>
<reference evidence="1" key="1">
    <citation type="journal article" date="2019" name="bioRxiv">
        <title>The Genome of the Zebra Mussel, Dreissena polymorpha: A Resource for Invasive Species Research.</title>
        <authorList>
            <person name="McCartney M.A."/>
            <person name="Auch B."/>
            <person name="Kono T."/>
            <person name="Mallez S."/>
            <person name="Zhang Y."/>
            <person name="Obille A."/>
            <person name="Becker A."/>
            <person name="Abrahante J.E."/>
            <person name="Garbe J."/>
            <person name="Badalamenti J.P."/>
            <person name="Herman A."/>
            <person name="Mangelson H."/>
            <person name="Liachko I."/>
            <person name="Sullivan S."/>
            <person name="Sone E.D."/>
            <person name="Koren S."/>
            <person name="Silverstein K.A.T."/>
            <person name="Beckman K.B."/>
            <person name="Gohl D.M."/>
        </authorList>
    </citation>
    <scope>NUCLEOTIDE SEQUENCE</scope>
    <source>
        <strain evidence="1">Duluth1</strain>
        <tissue evidence="1">Whole animal</tissue>
    </source>
</reference>
<reference evidence="1" key="2">
    <citation type="submission" date="2020-11" db="EMBL/GenBank/DDBJ databases">
        <authorList>
            <person name="McCartney M.A."/>
            <person name="Auch B."/>
            <person name="Kono T."/>
            <person name="Mallez S."/>
            <person name="Becker A."/>
            <person name="Gohl D.M."/>
            <person name="Silverstein K.A.T."/>
            <person name="Koren S."/>
            <person name="Bechman K.B."/>
            <person name="Herman A."/>
            <person name="Abrahante J.E."/>
            <person name="Garbe J."/>
        </authorList>
    </citation>
    <scope>NUCLEOTIDE SEQUENCE</scope>
    <source>
        <strain evidence="1">Duluth1</strain>
        <tissue evidence="1">Whole animal</tissue>
    </source>
</reference>
<sequence length="220" mass="24700">MNHTIVDIEEPLGAVGGKPTEEKMLEILSKKYEFHLKGTPFTAKQVGTKPKILPFVSTPIQPPFSHSGNKPVNLSIGPIPKIPSVSGEDPVTRNEITFYEWRHEVRCLMQDSTYTSSQVLQAIRNSLRGTARKLVVSLGDSASVDLNFQKLNVIFAEPARKGITMKEFLMPPKSLKKQLLHLDVGWRPFWSRRSKLVTFLAQQRMSLCASACGQAFTQRH</sequence>
<accession>A0A9D4I362</accession>
<evidence type="ECO:0000313" key="1">
    <source>
        <dbReference type="EMBL" id="KAH3741997.1"/>
    </source>
</evidence>
<proteinExistence type="predicted"/>
<dbReference type="EMBL" id="JAIWYP010000011">
    <property type="protein sequence ID" value="KAH3741997.1"/>
    <property type="molecule type" value="Genomic_DNA"/>
</dbReference>
<comment type="caution">
    <text evidence="1">The sequence shown here is derived from an EMBL/GenBank/DDBJ whole genome shotgun (WGS) entry which is preliminary data.</text>
</comment>
<dbReference type="AlphaFoldDB" id="A0A9D4I362"/>
<evidence type="ECO:0000313" key="2">
    <source>
        <dbReference type="Proteomes" id="UP000828390"/>
    </source>
</evidence>
<organism evidence="1 2">
    <name type="scientific">Dreissena polymorpha</name>
    <name type="common">Zebra mussel</name>
    <name type="synonym">Mytilus polymorpha</name>
    <dbReference type="NCBI Taxonomy" id="45954"/>
    <lineage>
        <taxon>Eukaryota</taxon>
        <taxon>Metazoa</taxon>
        <taxon>Spiralia</taxon>
        <taxon>Lophotrochozoa</taxon>
        <taxon>Mollusca</taxon>
        <taxon>Bivalvia</taxon>
        <taxon>Autobranchia</taxon>
        <taxon>Heteroconchia</taxon>
        <taxon>Euheterodonta</taxon>
        <taxon>Imparidentia</taxon>
        <taxon>Neoheterodontei</taxon>
        <taxon>Myida</taxon>
        <taxon>Dreissenoidea</taxon>
        <taxon>Dreissenidae</taxon>
        <taxon>Dreissena</taxon>
    </lineage>
</organism>
<keyword evidence="2" id="KW-1185">Reference proteome</keyword>
<gene>
    <name evidence="1" type="ORF">DPMN_048727</name>
</gene>